<dbReference type="RefSeq" id="WP_279241027.1">
    <property type="nucleotide sequence ID" value="NZ_CP036501.1"/>
</dbReference>
<gene>
    <name evidence="2" type="ORF">E0F26_07390</name>
</gene>
<dbReference type="Pfam" id="PF00724">
    <property type="entry name" value="Oxidored_FMN"/>
    <property type="match status" value="1"/>
</dbReference>
<evidence type="ECO:0000313" key="2">
    <source>
        <dbReference type="EMBL" id="UZP74571.1"/>
    </source>
</evidence>
<protein>
    <submittedName>
        <fullName evidence="2">Alkene reductase</fullName>
    </submittedName>
</protein>
<dbReference type="InterPro" id="IPR045247">
    <property type="entry name" value="Oye-like"/>
</dbReference>
<reference evidence="2 3" key="1">
    <citation type="submission" date="2019-02" db="EMBL/GenBank/DDBJ databases">
        <title>Halieaceae_genomes.</title>
        <authorList>
            <person name="Li S.-H."/>
        </authorList>
    </citation>
    <scope>NUCLEOTIDE SEQUENCE [LARGE SCALE GENOMIC DNA]</scope>
    <source>
        <strain evidence="2 3">JH123</strain>
    </source>
</reference>
<dbReference type="SUPFAM" id="SSF51395">
    <property type="entry name" value="FMN-linked oxidoreductases"/>
    <property type="match status" value="1"/>
</dbReference>
<dbReference type="Proteomes" id="UP001317963">
    <property type="component" value="Chromosome"/>
</dbReference>
<dbReference type="PANTHER" id="PTHR22893">
    <property type="entry name" value="NADH OXIDOREDUCTASE-RELATED"/>
    <property type="match status" value="1"/>
</dbReference>
<dbReference type="InterPro" id="IPR013785">
    <property type="entry name" value="Aldolase_TIM"/>
</dbReference>
<proteinExistence type="predicted"/>
<keyword evidence="3" id="KW-1185">Reference proteome</keyword>
<evidence type="ECO:0000259" key="1">
    <source>
        <dbReference type="Pfam" id="PF00724"/>
    </source>
</evidence>
<dbReference type="PANTHER" id="PTHR22893:SF91">
    <property type="entry name" value="NADPH DEHYDROGENASE 2-RELATED"/>
    <property type="match status" value="1"/>
</dbReference>
<sequence length="359" mass="38688">MNLEHLLSPLTVGDMTLKNRVIMAPMTRSRASQVDDCVSALHEAYYSQRANAGLIITEGVHPSFDGKGYNRTPGICNDEHVAAWSRVTSAVHRAGGLIACQLMHCGRVGHPDNKATGTRMLAPSAIAARAEIFTEQGMQAMPEPEAMTVDEIAGVIEDYRQAAERCKAAGFDGIELHCASGYLPGQFLASGSNVREDEYGGSLENRLRFVAQVIDALASVMGIARVGLRISPGNRYNDHVDADPQATYGALLRMAQRKGIAWIHAIRMPSTGIDSLALTRDNFSGVLIGSDSFTAEEAETRIAANEVDAVSFGRLYIANPDLVARFESDGPYNDMDKRTIYGGEGAKGYTDYPLLSGDA</sequence>
<dbReference type="InterPro" id="IPR001155">
    <property type="entry name" value="OxRdtase_FMN_N"/>
</dbReference>
<name>A0ABY6Q6Q8_9GAMM</name>
<dbReference type="Gene3D" id="3.20.20.70">
    <property type="entry name" value="Aldolase class I"/>
    <property type="match status" value="1"/>
</dbReference>
<evidence type="ECO:0000313" key="3">
    <source>
        <dbReference type="Proteomes" id="UP001317963"/>
    </source>
</evidence>
<dbReference type="EMBL" id="CP036501">
    <property type="protein sequence ID" value="UZP74571.1"/>
    <property type="molecule type" value="Genomic_DNA"/>
</dbReference>
<organism evidence="2 3">
    <name type="scientific">Candidatus Paraluminiphilus aquimaris</name>
    <dbReference type="NCBI Taxonomy" id="2518994"/>
    <lineage>
        <taxon>Bacteria</taxon>
        <taxon>Pseudomonadati</taxon>
        <taxon>Pseudomonadota</taxon>
        <taxon>Gammaproteobacteria</taxon>
        <taxon>Cellvibrionales</taxon>
        <taxon>Halieaceae</taxon>
        <taxon>Candidatus Paraluminiphilus</taxon>
    </lineage>
</organism>
<dbReference type="CDD" id="cd02933">
    <property type="entry name" value="OYE_like_FMN"/>
    <property type="match status" value="1"/>
</dbReference>
<accession>A0ABY6Q6Q8</accession>
<feature type="domain" description="NADH:flavin oxidoreductase/NADH oxidase N-terminal" evidence="1">
    <location>
        <begin position="6"/>
        <end position="329"/>
    </location>
</feature>